<reference evidence="2" key="1">
    <citation type="submission" date="2016-11" db="UniProtKB">
        <authorList>
            <consortium name="WormBaseParasite"/>
        </authorList>
    </citation>
    <scope>IDENTIFICATION</scope>
</reference>
<evidence type="ECO:0000313" key="1">
    <source>
        <dbReference type="Proteomes" id="UP000095281"/>
    </source>
</evidence>
<sequence length="144" mass="16881">MRPQIIKLFEFDKQLVAKVTAIREKLISGDVSHKLCIHTRRGDFVGVEGESKTEEINKAHSISKVYYIVDLNLTRGEELNFAQQICDSYLDTADLSSFAAWMGYLMPEDRPIFYIRRNRRRITRETLIMLPKSWIPIDESWLKD</sequence>
<dbReference type="AlphaFoldDB" id="A0A1I8BKU1"/>
<organism evidence="1 2">
    <name type="scientific">Meloidogyne hapla</name>
    <name type="common">Root-knot nematode worm</name>
    <dbReference type="NCBI Taxonomy" id="6305"/>
    <lineage>
        <taxon>Eukaryota</taxon>
        <taxon>Metazoa</taxon>
        <taxon>Ecdysozoa</taxon>
        <taxon>Nematoda</taxon>
        <taxon>Chromadorea</taxon>
        <taxon>Rhabditida</taxon>
        <taxon>Tylenchina</taxon>
        <taxon>Tylenchomorpha</taxon>
        <taxon>Tylenchoidea</taxon>
        <taxon>Meloidogynidae</taxon>
        <taxon>Meloidogyninae</taxon>
        <taxon>Meloidogyne</taxon>
    </lineage>
</organism>
<evidence type="ECO:0000313" key="2">
    <source>
        <dbReference type="WBParaSite" id="MhA1_Contig280.frz3.gene26"/>
    </source>
</evidence>
<dbReference type="Proteomes" id="UP000095281">
    <property type="component" value="Unplaced"/>
</dbReference>
<name>A0A1I8BKU1_MELHA</name>
<dbReference type="WBParaSite" id="MhA1_Contig280.frz3.gene26">
    <property type="protein sequence ID" value="MhA1_Contig280.frz3.gene26"/>
    <property type="gene ID" value="MhA1_Contig280.frz3.gene26"/>
</dbReference>
<keyword evidence="1" id="KW-1185">Reference proteome</keyword>
<proteinExistence type="predicted"/>
<accession>A0A1I8BKU1</accession>
<protein>
    <submittedName>
        <fullName evidence="2">Transcriptional regulator</fullName>
    </submittedName>
</protein>